<evidence type="ECO:0000256" key="1">
    <source>
        <dbReference type="ARBA" id="ARBA00004282"/>
    </source>
</evidence>
<evidence type="ECO:0000256" key="6">
    <source>
        <dbReference type="ARBA" id="ARBA00022553"/>
    </source>
</evidence>
<dbReference type="GO" id="GO:0042060">
    <property type="term" value="P:wound healing"/>
    <property type="evidence" value="ECO:0007669"/>
    <property type="project" value="TreeGrafter"/>
</dbReference>
<dbReference type="PROSITE" id="PS50002">
    <property type="entry name" value="SH3"/>
    <property type="match status" value="1"/>
</dbReference>
<dbReference type="SMART" id="SM00150">
    <property type="entry name" value="SPEC"/>
    <property type="match status" value="3"/>
</dbReference>
<dbReference type="InterPro" id="IPR058847">
    <property type="entry name" value="Plectin_PPL"/>
</dbReference>
<evidence type="ECO:0000256" key="8">
    <source>
        <dbReference type="ARBA" id="ARBA00022949"/>
    </source>
</evidence>
<dbReference type="Ensembl" id="ENSSTUT00000063071.1">
    <property type="protein sequence ID" value="ENSSTUP00000059931.1"/>
    <property type="gene ID" value="ENSSTUG00000023467.1"/>
</dbReference>
<dbReference type="GO" id="GO:0045296">
    <property type="term" value="F:cadherin binding"/>
    <property type="evidence" value="ECO:0007669"/>
    <property type="project" value="TreeGrafter"/>
</dbReference>
<comment type="similarity">
    <text evidence="3">Belongs to the plakin or cytolinker family.</text>
</comment>
<feature type="domain" description="SH3" evidence="13">
    <location>
        <begin position="346"/>
        <end position="402"/>
    </location>
</feature>
<keyword evidence="8" id="KW-0965">Cell junction</keyword>
<evidence type="ECO:0000256" key="5">
    <source>
        <dbReference type="ARBA" id="ARBA00022490"/>
    </source>
</evidence>
<dbReference type="FunFam" id="3.30.160.780:FF:000001">
    <property type="entry name" value="Plectin a"/>
    <property type="match status" value="1"/>
</dbReference>
<proteinExistence type="inferred from homology"/>
<dbReference type="InterPro" id="IPR001101">
    <property type="entry name" value="Plectin_repeat"/>
</dbReference>
<dbReference type="Gene3D" id="2.30.30.40">
    <property type="entry name" value="SH3 Domains"/>
    <property type="match status" value="1"/>
</dbReference>
<feature type="coiled-coil region" evidence="11">
    <location>
        <begin position="1344"/>
        <end position="1467"/>
    </location>
</feature>
<dbReference type="FunFam" id="1.20.58.60:FF:000143">
    <property type="entry name" value="Periplakin"/>
    <property type="match status" value="1"/>
</dbReference>
<sequence>MYLQHRQAEMIEQELYYISLPCVVTLCRHPVSSPCVVTLCRHPVLSPCVVFSSMKQLRVRLRKLREDHDRIYHLTRSEGLPSVNWGKIIEEKQGNLSNKGFGQDLPTIENEVEEHNIFHSEVEALAPHISASDDKDSASALQLKYNKLLASSSARQRHLLSLRDYMQRCTNELYWMDQQAGERINYDWSDTNLDYPARHRQYENFISKCLESKEATVTKLNDDGDKLIATNHPGKNVIEAHMEAVHADWKEYLNLLICEENHLKHMDEYHKFHKEARDTQDLLKRMDKEVDQKYKPEFKDMYQMESLIRDLDDQAKAMDHFDERVKALEKRSLQVLPLQFRRNTPQKLLPVEALCEFDTDEGQILRGERYTLLSNKGPKWEVKDAAGHKLTAPGACFMVPPTDPESVAVSNSLASQQKGIKMKVSGSKTTLVKRLEELKKDGSADKEEQQCRQLMAGLDKVTSDLDKQEKAIYSRVRPPLEQTRPLQDSADRLQDVKVVHRFSPFSAQRVLQNSNRLENSLQNGKSLLSSYENKLVREEVAPADISSLEKTQRQLSVRWLTQSLQRAKTSYSNYRSDYDNLNNWLSRVPNYEPTEKDNLSQVETKLEKQKNLLSDIKKKESELNNVSKNGQLYQQAVKDYENETEKFKSILDLEDGLVPQTYKRSRLESPALRVKEEESAIEAKFTEVNAVNKQRMANLQFAQGLMNQQVKSAAPGEEAWRIESQLKDEIQRREQLEKDLEKIQTDIYMLEGQKPEDTIVKKEIIKKVPDPTLDDEVHNVRQKLSDETRVTRVMDNELEALRLKLRGIETEIKEGAQQYTVKEVLRIERDRGQEEEVRRLREELEELRRRKTIKDNEVIQITKQVTLLAQQKSKEQEVITEEEVIKVQNDPQLENEYRILLDRKQKEQEARKQLEDELRFLQDKLRRLEKEKSMAEEKISIKEVLKVEKDMAFEREVENLRMQHENEKAKHRSSQRERADLQRKISSLEEERSRVIVQEKVREIVRPDPKAEAEVANLRMELVEHQRRYRDADQQLKSHQDELKMLRNRGPQIEIKEIIKEVIKYKTDPQTERELEKLRNEIVDKTHQTEKSEMEIRQLRDEIQRWKDTKPQVQIKEVVNEVLEYKENPKTKEEIEILKRKLADEQKKRLDLERERSANEEKIRLRKIDLSQVREKVVQQEVVKMEEDPLLRSECSTFIQNINNEQRQRETLKEELYQLQRQKANLDAQLEELERERRARRDAELEIQRLRVRLNEMEIRDKENRERVTVKQMVVLQQDPQQEKEHSILKLQVEEERHKRTLLEKELNVLLQQQVTLERMVVKEKVVRTETIQVEKDPEAELEIETMTRTLEQEKRRRLELDQELGSLKSRLSDMEFTNTKSSKELDYIRDESSRLQQENQRLQNDIRRLQSEIQITSTETRSISNSAPMESGKNLELRLDSLQRELAELRAITSQKDEEIEKLQKSLSAIQIKREQRESHLRRSIVVIDPDSGKEMRPEEAYKLGLIDWKMFVNLQSQECDWEEISVKGPKGESSVLHDRKSGKRFSIEDALRAGNITNRQLQQYHDKEITIQEFGVMVSGKTK</sequence>
<evidence type="ECO:0000256" key="9">
    <source>
        <dbReference type="ARBA" id="ARBA00023054"/>
    </source>
</evidence>
<feature type="region of interest" description="Disordered" evidence="12">
    <location>
        <begin position="963"/>
        <end position="984"/>
    </location>
</feature>
<dbReference type="GO" id="GO:0016020">
    <property type="term" value="C:membrane"/>
    <property type="evidence" value="ECO:0007669"/>
    <property type="project" value="TreeGrafter"/>
</dbReference>
<protein>
    <submittedName>
        <fullName evidence="14">Periplakin</fullName>
    </submittedName>
</protein>
<keyword evidence="15" id="KW-1185">Reference proteome</keyword>
<dbReference type="GO" id="GO:0005198">
    <property type="term" value="F:structural molecule activity"/>
    <property type="evidence" value="ECO:0007669"/>
    <property type="project" value="TreeGrafter"/>
</dbReference>
<dbReference type="InterPro" id="IPR041615">
    <property type="entry name" value="Desmoplakin_SH3"/>
</dbReference>
<dbReference type="GO" id="GO:0045104">
    <property type="term" value="P:intermediate filament cytoskeleton organization"/>
    <property type="evidence" value="ECO:0007669"/>
    <property type="project" value="InterPro"/>
</dbReference>
<dbReference type="PANTHER" id="PTHR23169">
    <property type="entry name" value="ENVOPLAKIN"/>
    <property type="match status" value="1"/>
</dbReference>
<dbReference type="SUPFAM" id="SSF46966">
    <property type="entry name" value="Spectrin repeat"/>
    <property type="match status" value="3"/>
</dbReference>
<evidence type="ECO:0000256" key="12">
    <source>
        <dbReference type="SAM" id="MobiDB-lite"/>
    </source>
</evidence>
<evidence type="ECO:0000313" key="14">
    <source>
        <dbReference type="Ensembl" id="ENSSTUP00000059931.1"/>
    </source>
</evidence>
<evidence type="ECO:0000256" key="3">
    <source>
        <dbReference type="ARBA" id="ARBA00009109"/>
    </source>
</evidence>
<dbReference type="FunFam" id="1.20.58.60:FF:000030">
    <property type="entry name" value="Short stop, isoform K"/>
    <property type="match status" value="1"/>
</dbReference>
<dbReference type="Gene3D" id="3.30.160.780">
    <property type="match status" value="1"/>
</dbReference>
<dbReference type="PANTHER" id="PTHR23169:SF10">
    <property type="entry name" value="PERIPLAKIN"/>
    <property type="match status" value="1"/>
</dbReference>
<keyword evidence="5" id="KW-0963">Cytoplasm</keyword>
<dbReference type="Gene3D" id="1.20.58.60">
    <property type="match status" value="3"/>
</dbReference>
<comment type="subcellular location">
    <subcellularLocation>
        <location evidence="1">Cell junction</location>
    </subcellularLocation>
    <subcellularLocation>
        <location evidence="2">Cytoplasm</location>
    </subcellularLocation>
</comment>
<dbReference type="InterPro" id="IPR001452">
    <property type="entry name" value="SH3_domain"/>
</dbReference>
<evidence type="ECO:0000259" key="13">
    <source>
        <dbReference type="PROSITE" id="PS50002"/>
    </source>
</evidence>
<dbReference type="InterPro" id="IPR018159">
    <property type="entry name" value="Spectrin/alpha-actinin"/>
</dbReference>
<feature type="coiled-coil region" evidence="11">
    <location>
        <begin position="798"/>
        <end position="857"/>
    </location>
</feature>
<dbReference type="FunFam" id="2.30.30.40:FF:000088">
    <property type="entry name" value="Periplakin"/>
    <property type="match status" value="1"/>
</dbReference>
<evidence type="ECO:0000313" key="15">
    <source>
        <dbReference type="Proteomes" id="UP000472277"/>
    </source>
</evidence>
<organism evidence="14 15">
    <name type="scientific">Salmo trutta</name>
    <name type="common">Brown trout</name>
    <dbReference type="NCBI Taxonomy" id="8032"/>
    <lineage>
        <taxon>Eukaryota</taxon>
        <taxon>Metazoa</taxon>
        <taxon>Chordata</taxon>
        <taxon>Craniata</taxon>
        <taxon>Vertebrata</taxon>
        <taxon>Euteleostomi</taxon>
        <taxon>Actinopterygii</taxon>
        <taxon>Neopterygii</taxon>
        <taxon>Teleostei</taxon>
        <taxon>Protacanthopterygii</taxon>
        <taxon>Salmoniformes</taxon>
        <taxon>Salmonidae</taxon>
        <taxon>Salmoninae</taxon>
        <taxon>Salmo</taxon>
    </lineage>
</organism>
<name>A0A674ANJ5_SALTR</name>
<keyword evidence="7" id="KW-0677">Repeat</keyword>
<keyword evidence="4 10" id="KW-0728">SH3 domain</keyword>
<dbReference type="GO" id="GO:0005737">
    <property type="term" value="C:cytoplasm"/>
    <property type="evidence" value="ECO:0007669"/>
    <property type="project" value="UniProtKB-SubCell"/>
</dbReference>
<dbReference type="SMART" id="SM00250">
    <property type="entry name" value="PLEC"/>
    <property type="match status" value="2"/>
</dbReference>
<feature type="coiled-coil region" evidence="11">
    <location>
        <begin position="1195"/>
        <end position="1260"/>
    </location>
</feature>
<evidence type="ECO:0000256" key="10">
    <source>
        <dbReference type="PROSITE-ProRule" id="PRU00192"/>
    </source>
</evidence>
<evidence type="ECO:0000256" key="11">
    <source>
        <dbReference type="SAM" id="Coils"/>
    </source>
</evidence>
<feature type="coiled-coil region" evidence="11">
    <location>
        <begin position="719"/>
        <end position="753"/>
    </location>
</feature>
<dbReference type="InterPro" id="IPR043197">
    <property type="entry name" value="Plakin"/>
</dbReference>
<dbReference type="GeneTree" id="ENSGT00940000153578"/>
<dbReference type="Pfam" id="PF17902">
    <property type="entry name" value="SH3_10"/>
    <property type="match status" value="1"/>
</dbReference>
<reference evidence="14" key="1">
    <citation type="submission" date="2025-08" db="UniProtKB">
        <authorList>
            <consortium name="Ensembl"/>
        </authorList>
    </citation>
    <scope>IDENTIFICATION</scope>
</reference>
<dbReference type="SUPFAM" id="SSF75399">
    <property type="entry name" value="Plakin repeat"/>
    <property type="match status" value="1"/>
</dbReference>
<dbReference type="GO" id="GO:0005882">
    <property type="term" value="C:intermediate filament"/>
    <property type="evidence" value="ECO:0007669"/>
    <property type="project" value="TreeGrafter"/>
</dbReference>
<dbReference type="GO" id="GO:0070161">
    <property type="term" value="C:anchoring junction"/>
    <property type="evidence" value="ECO:0007669"/>
    <property type="project" value="UniProtKB-SubCell"/>
</dbReference>
<feature type="coiled-coil region" evidence="11">
    <location>
        <begin position="1075"/>
        <end position="1162"/>
    </location>
</feature>
<keyword evidence="6" id="KW-0597">Phosphoprotein</keyword>
<gene>
    <name evidence="14" type="primary">PPL</name>
    <name evidence="14" type="synonym">LOC115171920</name>
</gene>
<evidence type="ECO:0000256" key="2">
    <source>
        <dbReference type="ARBA" id="ARBA00004496"/>
    </source>
</evidence>
<reference evidence="14" key="2">
    <citation type="submission" date="2025-09" db="UniProtKB">
        <authorList>
            <consortium name="Ensembl"/>
        </authorList>
    </citation>
    <scope>IDENTIFICATION</scope>
</reference>
<keyword evidence="9 11" id="KW-0175">Coiled coil</keyword>
<feature type="coiled-coil region" evidence="11">
    <location>
        <begin position="599"/>
        <end position="643"/>
    </location>
</feature>
<evidence type="ECO:0000256" key="7">
    <source>
        <dbReference type="ARBA" id="ARBA00022737"/>
    </source>
</evidence>
<accession>A0A674ANJ5</accession>
<dbReference type="Proteomes" id="UP000472277">
    <property type="component" value="Chromosome 32"/>
</dbReference>
<dbReference type="Pfam" id="PF26346">
    <property type="entry name" value="Plectin_PPL"/>
    <property type="match status" value="2"/>
</dbReference>
<dbReference type="InterPro" id="IPR035915">
    <property type="entry name" value="Plakin_repeat_sf"/>
</dbReference>
<evidence type="ECO:0000256" key="4">
    <source>
        <dbReference type="ARBA" id="ARBA00022443"/>
    </source>
</evidence>